<feature type="compositionally biased region" description="Basic and acidic residues" evidence="1">
    <location>
        <begin position="51"/>
        <end position="61"/>
    </location>
</feature>
<feature type="region of interest" description="Disordered" evidence="1">
    <location>
        <begin position="1"/>
        <end position="64"/>
    </location>
</feature>
<comment type="caution">
    <text evidence="2">The sequence shown here is derived from an EMBL/GenBank/DDBJ whole genome shotgun (WGS) entry which is preliminary data.</text>
</comment>
<keyword evidence="3" id="KW-1185">Reference proteome</keyword>
<evidence type="ECO:0000313" key="3">
    <source>
        <dbReference type="Proteomes" id="UP001457282"/>
    </source>
</evidence>
<dbReference type="EMBL" id="JBEDUW010000002">
    <property type="protein sequence ID" value="KAK9941503.1"/>
    <property type="molecule type" value="Genomic_DNA"/>
</dbReference>
<gene>
    <name evidence="2" type="ORF">M0R45_007208</name>
</gene>
<protein>
    <submittedName>
        <fullName evidence="2">Uncharacterized protein</fullName>
    </submittedName>
</protein>
<name>A0AAW1Y0G3_RUBAR</name>
<accession>A0AAW1Y0G3</accession>
<dbReference type="AlphaFoldDB" id="A0AAW1Y0G3"/>
<evidence type="ECO:0000256" key="1">
    <source>
        <dbReference type="SAM" id="MobiDB-lite"/>
    </source>
</evidence>
<feature type="compositionally biased region" description="Acidic residues" evidence="1">
    <location>
        <begin position="21"/>
        <end position="32"/>
    </location>
</feature>
<feature type="compositionally biased region" description="Basic and acidic residues" evidence="1">
    <location>
        <begin position="7"/>
        <end position="20"/>
    </location>
</feature>
<reference evidence="2 3" key="1">
    <citation type="journal article" date="2023" name="G3 (Bethesda)">
        <title>A chromosome-length genome assembly and annotation of blackberry (Rubus argutus, cv. 'Hillquist').</title>
        <authorList>
            <person name="Bruna T."/>
            <person name="Aryal R."/>
            <person name="Dudchenko O."/>
            <person name="Sargent D.J."/>
            <person name="Mead D."/>
            <person name="Buti M."/>
            <person name="Cavallini A."/>
            <person name="Hytonen T."/>
            <person name="Andres J."/>
            <person name="Pham M."/>
            <person name="Weisz D."/>
            <person name="Mascagni F."/>
            <person name="Usai G."/>
            <person name="Natali L."/>
            <person name="Bassil N."/>
            <person name="Fernandez G.E."/>
            <person name="Lomsadze A."/>
            <person name="Armour M."/>
            <person name="Olukolu B."/>
            <person name="Poorten T."/>
            <person name="Britton C."/>
            <person name="Davik J."/>
            <person name="Ashrafi H."/>
            <person name="Aiden E.L."/>
            <person name="Borodovsky M."/>
            <person name="Worthington M."/>
        </authorList>
    </citation>
    <scope>NUCLEOTIDE SEQUENCE [LARGE SCALE GENOMIC DNA]</scope>
    <source>
        <strain evidence="2">PI 553951</strain>
    </source>
</reference>
<organism evidence="2 3">
    <name type="scientific">Rubus argutus</name>
    <name type="common">Southern blackberry</name>
    <dbReference type="NCBI Taxonomy" id="59490"/>
    <lineage>
        <taxon>Eukaryota</taxon>
        <taxon>Viridiplantae</taxon>
        <taxon>Streptophyta</taxon>
        <taxon>Embryophyta</taxon>
        <taxon>Tracheophyta</taxon>
        <taxon>Spermatophyta</taxon>
        <taxon>Magnoliopsida</taxon>
        <taxon>eudicotyledons</taxon>
        <taxon>Gunneridae</taxon>
        <taxon>Pentapetalae</taxon>
        <taxon>rosids</taxon>
        <taxon>fabids</taxon>
        <taxon>Rosales</taxon>
        <taxon>Rosaceae</taxon>
        <taxon>Rosoideae</taxon>
        <taxon>Rosoideae incertae sedis</taxon>
        <taxon>Rubus</taxon>
    </lineage>
</organism>
<proteinExistence type="predicted"/>
<evidence type="ECO:0000313" key="2">
    <source>
        <dbReference type="EMBL" id="KAK9941503.1"/>
    </source>
</evidence>
<dbReference type="Proteomes" id="UP001457282">
    <property type="component" value="Unassembled WGS sequence"/>
</dbReference>
<sequence length="126" mass="14542">MSQWSCEVEHGLHEEDRGLTEEENGVTEEGEGLYDNFVQNKGEDGQLQQKPRYEHGSKSDDSDYELYDEENDVAIEDDHLFDDTVVLTPLEIRNVEIIKEFGTLFDMPGLKFNYVCFVYGFVAVHI</sequence>